<evidence type="ECO:0000256" key="1">
    <source>
        <dbReference type="SAM" id="SignalP"/>
    </source>
</evidence>
<feature type="chain" id="PRO_5005289761" evidence="1">
    <location>
        <begin position="31"/>
        <end position="47"/>
    </location>
</feature>
<comment type="caution">
    <text evidence="2">The sequence shown here is derived from an EMBL/GenBank/DDBJ whole genome shotgun (WGS) entry which is preliminary data.</text>
</comment>
<organism evidence="2 3">
    <name type="scientific">Lasius niger</name>
    <name type="common">Black garden ant</name>
    <dbReference type="NCBI Taxonomy" id="67767"/>
    <lineage>
        <taxon>Eukaryota</taxon>
        <taxon>Metazoa</taxon>
        <taxon>Ecdysozoa</taxon>
        <taxon>Arthropoda</taxon>
        <taxon>Hexapoda</taxon>
        <taxon>Insecta</taxon>
        <taxon>Pterygota</taxon>
        <taxon>Neoptera</taxon>
        <taxon>Endopterygota</taxon>
        <taxon>Hymenoptera</taxon>
        <taxon>Apocrita</taxon>
        <taxon>Aculeata</taxon>
        <taxon>Formicoidea</taxon>
        <taxon>Formicidae</taxon>
        <taxon>Formicinae</taxon>
        <taxon>Lasius</taxon>
        <taxon>Lasius</taxon>
    </lineage>
</organism>
<feature type="signal peptide" evidence="1">
    <location>
        <begin position="1"/>
        <end position="30"/>
    </location>
</feature>
<dbReference type="Proteomes" id="UP000036403">
    <property type="component" value="Unassembled WGS sequence"/>
</dbReference>
<dbReference type="PaxDb" id="67767-A0A0J7JT18"/>
<protein>
    <submittedName>
        <fullName evidence="2">Uncharacterized protein</fullName>
    </submittedName>
</protein>
<keyword evidence="3" id="KW-1185">Reference proteome</keyword>
<keyword evidence="1" id="KW-0732">Signal</keyword>
<dbReference type="EMBL" id="LBMM01035430">
    <property type="protein sequence ID" value="KMQ81443.1"/>
    <property type="molecule type" value="Genomic_DNA"/>
</dbReference>
<reference evidence="2 3" key="1">
    <citation type="submission" date="2015-04" db="EMBL/GenBank/DDBJ databases">
        <title>Lasius niger genome sequencing.</title>
        <authorList>
            <person name="Konorov E.A."/>
            <person name="Nikitin M.A."/>
            <person name="Kirill M.V."/>
            <person name="Chang P."/>
        </authorList>
    </citation>
    <scope>NUCLEOTIDE SEQUENCE [LARGE SCALE GENOMIC DNA]</scope>
    <source>
        <tissue evidence="2">Whole</tissue>
    </source>
</reference>
<dbReference type="AlphaFoldDB" id="A0A0J7JT18"/>
<proteinExistence type="predicted"/>
<gene>
    <name evidence="2" type="ORF">RF55_26299</name>
</gene>
<accession>A0A0J7JT18</accession>
<feature type="non-terminal residue" evidence="2">
    <location>
        <position position="47"/>
    </location>
</feature>
<evidence type="ECO:0000313" key="3">
    <source>
        <dbReference type="Proteomes" id="UP000036403"/>
    </source>
</evidence>
<evidence type="ECO:0000313" key="2">
    <source>
        <dbReference type="EMBL" id="KMQ81443.1"/>
    </source>
</evidence>
<name>A0A0J7JT18_LASNI</name>
<sequence>MPPRTSTRRLLVRSVSLSAAAVFFIDAAGGATPEAPVSLHLQTGVAV</sequence>